<proteinExistence type="predicted"/>
<dbReference type="EMBL" id="VSSQ01005007">
    <property type="protein sequence ID" value="MPM27497.1"/>
    <property type="molecule type" value="Genomic_DNA"/>
</dbReference>
<sequence>MAVGGESNSVDTRHIFADICEHFGNLLRRGVADGIGQIDDGGARLNGGVDDPGEKGQA</sequence>
<name>A0A644YGT8_9ZZZZ</name>
<organism evidence="1">
    <name type="scientific">bioreactor metagenome</name>
    <dbReference type="NCBI Taxonomy" id="1076179"/>
    <lineage>
        <taxon>unclassified sequences</taxon>
        <taxon>metagenomes</taxon>
        <taxon>ecological metagenomes</taxon>
    </lineage>
</organism>
<accession>A0A644YGT8</accession>
<evidence type="ECO:0000313" key="1">
    <source>
        <dbReference type="EMBL" id="MPM27497.1"/>
    </source>
</evidence>
<comment type="caution">
    <text evidence="1">The sequence shown here is derived from an EMBL/GenBank/DDBJ whole genome shotgun (WGS) entry which is preliminary data.</text>
</comment>
<gene>
    <name evidence="1" type="ORF">SDC9_74009</name>
</gene>
<dbReference type="AlphaFoldDB" id="A0A644YGT8"/>
<protein>
    <submittedName>
        <fullName evidence="1">Uncharacterized protein</fullName>
    </submittedName>
</protein>
<reference evidence="1" key="1">
    <citation type="submission" date="2019-08" db="EMBL/GenBank/DDBJ databases">
        <authorList>
            <person name="Kucharzyk K."/>
            <person name="Murdoch R.W."/>
            <person name="Higgins S."/>
            <person name="Loffler F."/>
        </authorList>
    </citation>
    <scope>NUCLEOTIDE SEQUENCE</scope>
</reference>